<dbReference type="InterPro" id="IPR001303">
    <property type="entry name" value="Aldolase_II/adducin_N"/>
</dbReference>
<dbReference type="Proteomes" id="UP000032737">
    <property type="component" value="Chromosome"/>
</dbReference>
<keyword evidence="4 6" id="KW-0456">Lyase</keyword>
<evidence type="ECO:0000256" key="4">
    <source>
        <dbReference type="ARBA" id="ARBA00023239"/>
    </source>
</evidence>
<dbReference type="SUPFAM" id="SSF53639">
    <property type="entry name" value="AraD/HMP-PK domain-like"/>
    <property type="match status" value="1"/>
</dbReference>
<keyword evidence="2 6" id="KW-0479">Metal-binding</keyword>
<dbReference type="InterPro" id="IPR013447">
    <property type="entry name" value="Rhamnulose-1-P_Aldolase"/>
</dbReference>
<comment type="catalytic activity">
    <reaction evidence="6">
        <text>L-rhamnulose 1-phosphate = (S)-lactaldehyde + dihydroxyacetone phosphate</text>
        <dbReference type="Rhea" id="RHEA:19689"/>
        <dbReference type="ChEBI" id="CHEBI:18041"/>
        <dbReference type="ChEBI" id="CHEBI:57642"/>
        <dbReference type="ChEBI" id="CHEBI:58313"/>
        <dbReference type="EC" id="4.1.2.19"/>
    </reaction>
</comment>
<dbReference type="PANTHER" id="PTHR22789:SF0">
    <property type="entry name" value="3-OXO-TETRONATE 4-PHOSPHATE DECARBOXYLASE-RELATED"/>
    <property type="match status" value="1"/>
</dbReference>
<reference evidence="8 9" key="1">
    <citation type="journal article" date="2013" name="J. Mol. Microbiol. Biotechnol.">
        <title>Analysis of the Complete Genomes of Acholeplasma brassicae , A. palmae and A. laidlawii and Their Comparison to the Obligate Parasites from ' Candidatus Phytoplasma'.</title>
        <authorList>
            <person name="Kube M."/>
            <person name="Siewert C."/>
            <person name="Migdoll A.M."/>
            <person name="Duduk B."/>
            <person name="Holz S."/>
            <person name="Rabus R."/>
            <person name="Seemuller E."/>
            <person name="Mitrovic J."/>
            <person name="Muller I."/>
            <person name="Buttner C."/>
            <person name="Reinhardt R."/>
        </authorList>
    </citation>
    <scope>NUCLEOTIDE SEQUENCE [LARGE SCALE GENOMIC DNA]</scope>
    <source>
        <strain evidence="9">0502</strain>
    </source>
</reference>
<name>U4KSK8_9MOLU</name>
<dbReference type="Pfam" id="PF00596">
    <property type="entry name" value="Aldolase_II"/>
    <property type="match status" value="1"/>
</dbReference>
<comment type="pathway">
    <text evidence="6">Carbohydrate degradation; L-rhamnose degradation; glycerone phosphate from L-rhamnose: step 3/3.</text>
</comment>
<dbReference type="STRING" id="61635.BN85300930"/>
<dbReference type="AlphaFoldDB" id="U4KSK8"/>
<dbReference type="NCBIfam" id="NF002963">
    <property type="entry name" value="PRK03634.1"/>
    <property type="match status" value="1"/>
</dbReference>
<comment type="function">
    <text evidence="6">Catalyzes the reversible cleavage of L-rhamnulose-1-phosphate to dihydroxyacetone phosphate (DHAP) and L-lactaldehyde.</text>
</comment>
<dbReference type="EC" id="4.1.2.19" evidence="6"/>
<dbReference type="GO" id="GO:0008994">
    <property type="term" value="F:rhamnulose-1-phosphate aldolase activity"/>
    <property type="evidence" value="ECO:0007669"/>
    <property type="project" value="UniProtKB-UniRule"/>
</dbReference>
<evidence type="ECO:0000256" key="5">
    <source>
        <dbReference type="ARBA" id="ARBA00023308"/>
    </source>
</evidence>
<evidence type="ECO:0000256" key="1">
    <source>
        <dbReference type="ARBA" id="ARBA00022490"/>
    </source>
</evidence>
<dbReference type="GO" id="GO:0019323">
    <property type="term" value="P:pentose catabolic process"/>
    <property type="evidence" value="ECO:0007669"/>
    <property type="project" value="TreeGrafter"/>
</dbReference>
<comment type="similarity">
    <text evidence="6">Belongs to the aldolase class II family. RhaD subfamily.</text>
</comment>
<keyword evidence="1 6" id="KW-0963">Cytoplasm</keyword>
<evidence type="ECO:0000313" key="9">
    <source>
        <dbReference type="Proteomes" id="UP000032737"/>
    </source>
</evidence>
<comment type="subcellular location">
    <subcellularLocation>
        <location evidence="6">Cytoplasm</location>
    </subcellularLocation>
</comment>
<dbReference type="UniPathway" id="UPA00541">
    <property type="reaction ID" value="UER00603"/>
</dbReference>
<sequence>MNEFLKADFINEIGRTADQMYQNGWHERNSGNISYLLTGSELDLVRDLKGIRVIELQCEVKDLEGKCFVVTGSGKYIKNISRDPLLNLGVIRVLKGGKQVEILGGFKDGGRPTSELSTHLLTHQERLRQDQAHKVVIHTHATNIMAMTFVHELNDRSFTRSLWQMCTESIVVFPDGVGILPWMLCGNERIGYKTAEKMKNHRLVVWAMHGVFASGSSLDDCFGLIETVEKSAQIYLMTLGKQMVNTIEDYQLKELAETFEVNYKKEYLDV</sequence>
<dbReference type="HOGENOM" id="CLU_076831_0_0_14"/>
<dbReference type="SMART" id="SM01007">
    <property type="entry name" value="Aldolase_II"/>
    <property type="match status" value="1"/>
</dbReference>
<dbReference type="GO" id="GO:0046872">
    <property type="term" value="F:metal ion binding"/>
    <property type="evidence" value="ECO:0007669"/>
    <property type="project" value="UniProtKB-KW"/>
</dbReference>
<dbReference type="HAMAP" id="MF_00770">
    <property type="entry name" value="RhaD"/>
    <property type="match status" value="1"/>
</dbReference>
<dbReference type="Gene3D" id="3.40.225.10">
    <property type="entry name" value="Class II aldolase/adducin N-terminal domain"/>
    <property type="match status" value="1"/>
</dbReference>
<keyword evidence="9" id="KW-1185">Reference proteome</keyword>
<dbReference type="EMBL" id="FO681348">
    <property type="protein sequence ID" value="CCV65114.1"/>
    <property type="molecule type" value="Genomic_DNA"/>
</dbReference>
<accession>U4KSK8</accession>
<keyword evidence="5 6" id="KW-0684">Rhamnose metabolism</keyword>
<dbReference type="PANTHER" id="PTHR22789">
    <property type="entry name" value="FUCULOSE PHOSPHATE ALDOLASE"/>
    <property type="match status" value="1"/>
</dbReference>
<evidence type="ECO:0000256" key="2">
    <source>
        <dbReference type="ARBA" id="ARBA00022723"/>
    </source>
</evidence>
<feature type="binding site" evidence="6">
    <location>
        <position position="138"/>
    </location>
    <ligand>
        <name>Zn(2+)</name>
        <dbReference type="ChEBI" id="CHEBI:29105"/>
    </ligand>
</feature>
<protein>
    <recommendedName>
        <fullName evidence="6">Rhamnulose-1-phosphate aldolase</fullName>
        <ecNumber evidence="6">4.1.2.19</ecNumber>
    </recommendedName>
</protein>
<proteinExistence type="inferred from homology"/>
<feature type="binding site" evidence="6">
    <location>
        <position position="140"/>
    </location>
    <ligand>
        <name>Zn(2+)</name>
        <dbReference type="ChEBI" id="CHEBI:29105"/>
    </ligand>
</feature>
<dbReference type="GO" id="GO:0019301">
    <property type="term" value="P:rhamnose catabolic process"/>
    <property type="evidence" value="ECO:0007669"/>
    <property type="project" value="UniProtKB-UniRule"/>
</dbReference>
<evidence type="ECO:0000313" key="8">
    <source>
        <dbReference type="EMBL" id="CCV65114.1"/>
    </source>
</evidence>
<feature type="domain" description="Class II aldolase/adducin N-terminal" evidence="7">
    <location>
        <begin position="11"/>
        <end position="236"/>
    </location>
</feature>
<dbReference type="InterPro" id="IPR050197">
    <property type="entry name" value="Aldolase_class_II_sugar_metab"/>
</dbReference>
<gene>
    <name evidence="6 8" type="primary">rhaD</name>
    <name evidence="8" type="ORF">BN85300930</name>
</gene>
<evidence type="ECO:0000256" key="3">
    <source>
        <dbReference type="ARBA" id="ARBA00022833"/>
    </source>
</evidence>
<keyword evidence="3 6" id="KW-0862">Zinc</keyword>
<organism evidence="8 9">
    <name type="scientific">Acholeplasma brassicae</name>
    <dbReference type="NCBI Taxonomy" id="61635"/>
    <lineage>
        <taxon>Bacteria</taxon>
        <taxon>Bacillati</taxon>
        <taxon>Mycoplasmatota</taxon>
        <taxon>Mollicutes</taxon>
        <taxon>Acholeplasmatales</taxon>
        <taxon>Acholeplasmataceae</taxon>
        <taxon>Acholeplasma</taxon>
    </lineage>
</organism>
<evidence type="ECO:0000256" key="6">
    <source>
        <dbReference type="HAMAP-Rule" id="MF_00770"/>
    </source>
</evidence>
<dbReference type="KEGG" id="abra:BN85300930"/>
<dbReference type="InterPro" id="IPR036409">
    <property type="entry name" value="Aldolase_II/adducin_N_sf"/>
</dbReference>
<feature type="active site" evidence="6">
    <location>
        <position position="115"/>
    </location>
</feature>
<feature type="binding site" evidence="6">
    <location>
        <position position="209"/>
    </location>
    <ligand>
        <name>Zn(2+)</name>
        <dbReference type="ChEBI" id="CHEBI:29105"/>
    </ligand>
</feature>
<dbReference type="OrthoDB" id="9784634at2"/>
<evidence type="ECO:0000259" key="7">
    <source>
        <dbReference type="SMART" id="SM01007"/>
    </source>
</evidence>
<dbReference type="GO" id="GO:0005829">
    <property type="term" value="C:cytosol"/>
    <property type="evidence" value="ECO:0007669"/>
    <property type="project" value="TreeGrafter"/>
</dbReference>
<comment type="cofactor">
    <cofactor evidence="6">
        <name>Zn(2+)</name>
        <dbReference type="ChEBI" id="CHEBI:29105"/>
    </cofactor>
    <text evidence="6">Binds 1 zinc ion per subunit.</text>
</comment>